<dbReference type="AlphaFoldDB" id="A0A937M116"/>
<keyword evidence="4 8" id="KW-0566">Pantothenate biosynthesis</keyword>
<sequence>MGNLHEGHLNLIKEAKLRSCFVVVSIFINPLQFNDANDLNNYPKSIDTDIKLLEIAGCDLVFLPDESILHDIDSIKASDQSNILCGKSRPGHFDGVLTIVNRLFNIINPKIAFFGLKDYQQFILIKNYAFEHFSDLLIVGVPTSRNIAGLALSSRNNLLSVEELSLASNIYKELYKIKINFSLNNLDLLANEAKQNLTMLGFNVDYLDYLDAFTLHEVNSSTSTIIIAIAVYLGEIRLIDNILVNEV</sequence>
<gene>
    <name evidence="8 9" type="primary">panC</name>
    <name evidence="9" type="ORF">ISR29_00515</name>
</gene>
<dbReference type="GO" id="GO:0005829">
    <property type="term" value="C:cytosol"/>
    <property type="evidence" value="ECO:0007669"/>
    <property type="project" value="TreeGrafter"/>
</dbReference>
<evidence type="ECO:0000256" key="1">
    <source>
        <dbReference type="ARBA" id="ARBA00004990"/>
    </source>
</evidence>
<reference evidence="9" key="1">
    <citation type="submission" date="2020-10" db="EMBL/GenBank/DDBJ databases">
        <title>Microbiome of the Black Sea water column analyzed by genome centric metagenomics.</title>
        <authorList>
            <person name="Cabello-Yeves P.J."/>
            <person name="Callieri C."/>
            <person name="Picazo A."/>
            <person name="Mehrshad M."/>
            <person name="Haro-Moreno J.M."/>
            <person name="Roda-Garcia J."/>
            <person name="Dzembekova N."/>
            <person name="Slabakova V."/>
            <person name="Slabakova N."/>
            <person name="Moncheva S."/>
            <person name="Rodriguez-Valera F."/>
        </authorList>
    </citation>
    <scope>NUCLEOTIDE SEQUENCE</scope>
    <source>
        <strain evidence="9">BS30m-G43</strain>
    </source>
</reference>
<comment type="caution">
    <text evidence="8">Lacks conserved residue(s) required for the propagation of feature annotation.</text>
</comment>
<dbReference type="InterPro" id="IPR042176">
    <property type="entry name" value="Pantoate_ligase_C"/>
</dbReference>
<feature type="binding site" evidence="8">
    <location>
        <begin position="152"/>
        <end position="155"/>
    </location>
    <ligand>
        <name>ATP</name>
        <dbReference type="ChEBI" id="CHEBI:30616"/>
    </ligand>
</feature>
<evidence type="ECO:0000313" key="9">
    <source>
        <dbReference type="EMBL" id="MBL6902669.1"/>
    </source>
</evidence>
<dbReference type="GO" id="GO:0005524">
    <property type="term" value="F:ATP binding"/>
    <property type="evidence" value="ECO:0007669"/>
    <property type="project" value="UniProtKB-KW"/>
</dbReference>
<comment type="subcellular location">
    <subcellularLocation>
        <location evidence="8">Cytoplasm</location>
    </subcellularLocation>
</comment>
<dbReference type="SUPFAM" id="SSF52374">
    <property type="entry name" value="Nucleotidylyl transferase"/>
    <property type="match status" value="1"/>
</dbReference>
<dbReference type="Gene3D" id="3.40.50.620">
    <property type="entry name" value="HUPs"/>
    <property type="match status" value="1"/>
</dbReference>
<dbReference type="NCBIfam" id="TIGR00018">
    <property type="entry name" value="panC"/>
    <property type="match status" value="1"/>
</dbReference>
<protein>
    <recommendedName>
        <fullName evidence="8">Pantothenate synthetase</fullName>
        <shortName evidence="8">PS</shortName>
        <ecNumber evidence="8">6.3.2.1</ecNumber>
    </recommendedName>
    <alternativeName>
        <fullName evidence="8">Pantoate--beta-alanine ligase</fullName>
    </alternativeName>
    <alternativeName>
        <fullName evidence="8">Pantoate-activating enzyme</fullName>
    </alternativeName>
</protein>
<comment type="pathway">
    <text evidence="1 8">Cofactor biosynthesis; (R)-pantothenate biosynthesis; (R)-pantothenate from (R)-pantoate and beta-alanine: step 1/1.</text>
</comment>
<dbReference type="Proteomes" id="UP000705230">
    <property type="component" value="Unassembled WGS sequence"/>
</dbReference>
<dbReference type="EC" id="6.3.2.1" evidence="8"/>
<comment type="catalytic activity">
    <reaction evidence="7 8">
        <text>(R)-pantoate + beta-alanine + ATP = (R)-pantothenate + AMP + diphosphate + H(+)</text>
        <dbReference type="Rhea" id="RHEA:10912"/>
        <dbReference type="ChEBI" id="CHEBI:15378"/>
        <dbReference type="ChEBI" id="CHEBI:15980"/>
        <dbReference type="ChEBI" id="CHEBI:29032"/>
        <dbReference type="ChEBI" id="CHEBI:30616"/>
        <dbReference type="ChEBI" id="CHEBI:33019"/>
        <dbReference type="ChEBI" id="CHEBI:57966"/>
        <dbReference type="ChEBI" id="CHEBI:456215"/>
        <dbReference type="EC" id="6.3.2.1"/>
    </reaction>
</comment>
<dbReference type="Gene3D" id="3.30.1300.10">
    <property type="entry name" value="Pantoate-beta-alanine ligase, C-terminal domain"/>
    <property type="match status" value="1"/>
</dbReference>
<feature type="binding site" evidence="8">
    <location>
        <begin position="1"/>
        <end position="8"/>
    </location>
    <ligand>
        <name>ATP</name>
        <dbReference type="ChEBI" id="CHEBI:30616"/>
    </ligand>
</feature>
<keyword evidence="3 8" id="KW-0436">Ligase</keyword>
<comment type="caution">
    <text evidence="9">The sequence shown here is derived from an EMBL/GenBank/DDBJ whole genome shotgun (WGS) entry which is preliminary data.</text>
</comment>
<keyword evidence="6 8" id="KW-0067">ATP-binding</keyword>
<evidence type="ECO:0000256" key="8">
    <source>
        <dbReference type="HAMAP-Rule" id="MF_00158"/>
    </source>
</evidence>
<evidence type="ECO:0000256" key="4">
    <source>
        <dbReference type="ARBA" id="ARBA00022655"/>
    </source>
</evidence>
<accession>A0A937M116</accession>
<evidence type="ECO:0000313" key="10">
    <source>
        <dbReference type="Proteomes" id="UP000705230"/>
    </source>
</evidence>
<comment type="subunit">
    <text evidence="8">Homodimer.</text>
</comment>
<organism evidence="9 10">
    <name type="scientific">SAR86 cluster bacterium</name>
    <dbReference type="NCBI Taxonomy" id="2030880"/>
    <lineage>
        <taxon>Bacteria</taxon>
        <taxon>Pseudomonadati</taxon>
        <taxon>Pseudomonadota</taxon>
        <taxon>Gammaproteobacteria</taxon>
        <taxon>SAR86 cluster</taxon>
    </lineage>
</organism>
<dbReference type="GO" id="GO:0015940">
    <property type="term" value="P:pantothenate biosynthetic process"/>
    <property type="evidence" value="ECO:0007669"/>
    <property type="project" value="UniProtKB-UniRule"/>
</dbReference>
<dbReference type="PANTHER" id="PTHR21299:SF1">
    <property type="entry name" value="PANTOATE--BETA-ALANINE LIGASE"/>
    <property type="match status" value="1"/>
</dbReference>
<evidence type="ECO:0000256" key="7">
    <source>
        <dbReference type="ARBA" id="ARBA00048258"/>
    </source>
</evidence>
<dbReference type="EMBL" id="JADHSG010000001">
    <property type="protein sequence ID" value="MBL6902669.1"/>
    <property type="molecule type" value="Genomic_DNA"/>
</dbReference>
<proteinExistence type="inferred from homology"/>
<feature type="binding site" evidence="8">
    <location>
        <position position="32"/>
    </location>
    <ligand>
        <name>beta-alanine</name>
        <dbReference type="ChEBI" id="CHEBI:57966"/>
    </ligand>
</feature>
<keyword evidence="5 8" id="KW-0547">Nucleotide-binding</keyword>
<comment type="miscellaneous">
    <text evidence="8">The reaction proceeds by a bi uni uni bi ping pong mechanism.</text>
</comment>
<feature type="binding site" evidence="8">
    <location>
        <position position="32"/>
    </location>
    <ligand>
        <name>(R)-pantoate</name>
        <dbReference type="ChEBI" id="CHEBI:15980"/>
    </ligand>
</feature>
<name>A0A937M116_9GAMM</name>
<evidence type="ECO:0000256" key="5">
    <source>
        <dbReference type="ARBA" id="ARBA00022741"/>
    </source>
</evidence>
<dbReference type="Pfam" id="PF02569">
    <property type="entry name" value="Pantoate_ligase"/>
    <property type="match status" value="1"/>
</dbReference>
<dbReference type="GO" id="GO:0004592">
    <property type="term" value="F:pantoate-beta-alanine ligase activity"/>
    <property type="evidence" value="ECO:0007669"/>
    <property type="project" value="UniProtKB-UniRule"/>
</dbReference>
<comment type="function">
    <text evidence="8">Catalyzes the condensation of pantoate with beta-alanine in an ATP-dependent reaction via a pantoyl-adenylate intermediate.</text>
</comment>
<evidence type="ECO:0000256" key="6">
    <source>
        <dbReference type="ARBA" id="ARBA00022840"/>
    </source>
</evidence>
<dbReference type="HAMAP" id="MF_00158">
    <property type="entry name" value="PanC"/>
    <property type="match status" value="1"/>
</dbReference>
<dbReference type="PANTHER" id="PTHR21299">
    <property type="entry name" value="CYTIDYLATE KINASE/PANTOATE-BETA-ALANINE LIGASE"/>
    <property type="match status" value="1"/>
</dbReference>
<feature type="binding site" evidence="8">
    <location>
        <position position="121"/>
    </location>
    <ligand>
        <name>(R)-pantoate</name>
        <dbReference type="ChEBI" id="CHEBI:15980"/>
    </ligand>
</feature>
<feature type="active site" description="Proton donor" evidence="8">
    <location>
        <position position="8"/>
    </location>
</feature>
<feature type="binding site" evidence="8">
    <location>
        <begin position="115"/>
        <end position="118"/>
    </location>
    <ligand>
        <name>ATP</name>
        <dbReference type="ChEBI" id="CHEBI:30616"/>
    </ligand>
</feature>
<evidence type="ECO:0000256" key="3">
    <source>
        <dbReference type="ARBA" id="ARBA00022598"/>
    </source>
</evidence>
<dbReference type="InterPro" id="IPR014729">
    <property type="entry name" value="Rossmann-like_a/b/a_fold"/>
</dbReference>
<keyword evidence="8" id="KW-0963">Cytoplasm</keyword>
<dbReference type="InterPro" id="IPR003721">
    <property type="entry name" value="Pantoate_ligase"/>
</dbReference>
<evidence type="ECO:0000256" key="2">
    <source>
        <dbReference type="ARBA" id="ARBA00009256"/>
    </source>
</evidence>
<comment type="similarity">
    <text evidence="2 8">Belongs to the pantothenate synthetase family.</text>
</comment>